<organism evidence="1 2">
    <name type="scientific">Prunus armeniaca</name>
    <name type="common">Apricot</name>
    <name type="synonym">Armeniaca vulgaris</name>
    <dbReference type="NCBI Taxonomy" id="36596"/>
    <lineage>
        <taxon>Eukaryota</taxon>
        <taxon>Viridiplantae</taxon>
        <taxon>Streptophyta</taxon>
        <taxon>Embryophyta</taxon>
        <taxon>Tracheophyta</taxon>
        <taxon>Spermatophyta</taxon>
        <taxon>Magnoliopsida</taxon>
        <taxon>eudicotyledons</taxon>
        <taxon>Gunneridae</taxon>
        <taxon>Pentapetalae</taxon>
        <taxon>rosids</taxon>
        <taxon>fabids</taxon>
        <taxon>Rosales</taxon>
        <taxon>Rosaceae</taxon>
        <taxon>Amygdaloideae</taxon>
        <taxon>Amygdaleae</taxon>
        <taxon>Prunus</taxon>
    </lineage>
</organism>
<proteinExistence type="predicted"/>
<evidence type="ECO:0000313" key="2">
    <source>
        <dbReference type="Proteomes" id="UP000507222"/>
    </source>
</evidence>
<evidence type="ECO:0000313" key="1">
    <source>
        <dbReference type="EMBL" id="CAB4267765.1"/>
    </source>
</evidence>
<protein>
    <submittedName>
        <fullName evidence="1">Uncharacterized protein</fullName>
    </submittedName>
</protein>
<name>A0A6J5TXK3_PRUAR</name>
<sequence>MSSQKAAYLRDYVDAVSDNVNLVFMRVNTASSLGQSDGFFDCHDIVLVSDHPLSAVVCLKRISTALARKWNNL</sequence>
<accession>A0A6J5TXK3</accession>
<gene>
    <name evidence="1" type="ORF">CURHAP_LOCUS10630</name>
</gene>
<dbReference type="AlphaFoldDB" id="A0A6J5TXK3"/>
<dbReference type="Proteomes" id="UP000507222">
    <property type="component" value="Unassembled WGS sequence"/>
</dbReference>
<reference evidence="1 2" key="1">
    <citation type="submission" date="2020-05" db="EMBL/GenBank/DDBJ databases">
        <authorList>
            <person name="Campoy J."/>
            <person name="Schneeberger K."/>
            <person name="Spophaly S."/>
        </authorList>
    </citation>
    <scope>NUCLEOTIDE SEQUENCE [LARGE SCALE GENOMIC DNA]</scope>
    <source>
        <strain evidence="1">PruArmRojPasFocal</strain>
    </source>
</reference>
<dbReference type="EMBL" id="CAEKDK010000001">
    <property type="protein sequence ID" value="CAB4267765.1"/>
    <property type="molecule type" value="Genomic_DNA"/>
</dbReference>